<proteinExistence type="predicted"/>
<dbReference type="InterPro" id="IPR044817">
    <property type="entry name" value="SBP-like"/>
</dbReference>
<evidence type="ECO:0000256" key="1">
    <source>
        <dbReference type="ARBA" id="ARBA00022723"/>
    </source>
</evidence>
<dbReference type="SUPFAM" id="SSF103612">
    <property type="entry name" value="SBT domain"/>
    <property type="match status" value="1"/>
</dbReference>
<dbReference type="Pfam" id="PF03110">
    <property type="entry name" value="SBP"/>
    <property type="match status" value="1"/>
</dbReference>
<dbReference type="InterPro" id="IPR036893">
    <property type="entry name" value="SBP_sf"/>
</dbReference>
<protein>
    <recommendedName>
        <fullName evidence="5">SBP-type domain-containing protein</fullName>
    </recommendedName>
</protein>
<dbReference type="InterPro" id="IPR004333">
    <property type="entry name" value="SBP_dom"/>
</dbReference>
<keyword evidence="1" id="KW-0479">Metal-binding</keyword>
<keyword evidence="2" id="KW-0863">Zinc-finger</keyword>
<dbReference type="PROSITE" id="PS51141">
    <property type="entry name" value="ZF_SBP"/>
    <property type="match status" value="1"/>
</dbReference>
<evidence type="ECO:0000259" key="5">
    <source>
        <dbReference type="PROSITE" id="PS51141"/>
    </source>
</evidence>
<name>A0A061QZ96_9CHLO</name>
<evidence type="ECO:0000256" key="4">
    <source>
        <dbReference type="SAM" id="MobiDB-lite"/>
    </source>
</evidence>
<evidence type="ECO:0000313" key="6">
    <source>
        <dbReference type="EMBL" id="JAC63794.1"/>
    </source>
</evidence>
<dbReference type="EMBL" id="GBEZ01023073">
    <property type="protein sequence ID" value="JAC63794.1"/>
    <property type="molecule type" value="Transcribed_RNA"/>
</dbReference>
<dbReference type="Gene3D" id="4.10.1100.10">
    <property type="entry name" value="Transcription factor, SBP-box domain"/>
    <property type="match status" value="1"/>
</dbReference>
<dbReference type="GO" id="GO:0003677">
    <property type="term" value="F:DNA binding"/>
    <property type="evidence" value="ECO:0007669"/>
    <property type="project" value="InterPro"/>
</dbReference>
<dbReference type="GO" id="GO:0005634">
    <property type="term" value="C:nucleus"/>
    <property type="evidence" value="ECO:0007669"/>
    <property type="project" value="InterPro"/>
</dbReference>
<dbReference type="PANTHER" id="PTHR31251">
    <property type="entry name" value="SQUAMOSA PROMOTER-BINDING-LIKE PROTEIN 4"/>
    <property type="match status" value="1"/>
</dbReference>
<organism evidence="6">
    <name type="scientific">Tetraselmis sp. GSL018</name>
    <dbReference type="NCBI Taxonomy" id="582737"/>
    <lineage>
        <taxon>Eukaryota</taxon>
        <taxon>Viridiplantae</taxon>
        <taxon>Chlorophyta</taxon>
        <taxon>core chlorophytes</taxon>
        <taxon>Chlorodendrophyceae</taxon>
        <taxon>Chlorodendrales</taxon>
        <taxon>Chlorodendraceae</taxon>
        <taxon>Tetraselmis</taxon>
    </lineage>
</organism>
<feature type="non-terminal residue" evidence="6">
    <location>
        <position position="1"/>
    </location>
</feature>
<evidence type="ECO:0000256" key="2">
    <source>
        <dbReference type="ARBA" id="ARBA00022771"/>
    </source>
</evidence>
<keyword evidence="3" id="KW-0862">Zinc</keyword>
<dbReference type="PANTHER" id="PTHR31251:SF169">
    <property type="entry name" value="SQUAMOSA PROMOTER-BINDING-LIKE PROTEIN 8"/>
    <property type="match status" value="1"/>
</dbReference>
<feature type="region of interest" description="Disordered" evidence="4">
    <location>
        <begin position="136"/>
        <end position="164"/>
    </location>
</feature>
<feature type="domain" description="SBP-type" evidence="5">
    <location>
        <begin position="50"/>
        <end position="125"/>
    </location>
</feature>
<dbReference type="GO" id="GO:0008270">
    <property type="term" value="F:zinc ion binding"/>
    <property type="evidence" value="ECO:0007669"/>
    <property type="project" value="UniProtKB-KW"/>
</dbReference>
<reference evidence="6" key="1">
    <citation type="submission" date="2014-05" db="EMBL/GenBank/DDBJ databases">
        <title>The transcriptome of the halophilic microalga Tetraselmis sp. GSL018 isolated from the Great Salt Lake, Utah.</title>
        <authorList>
            <person name="Jinkerson R.E."/>
            <person name="D'Adamo S."/>
            <person name="Posewitz M.C."/>
        </authorList>
    </citation>
    <scope>NUCLEOTIDE SEQUENCE</scope>
    <source>
        <strain evidence="6">GSL018</strain>
    </source>
</reference>
<dbReference type="AlphaFoldDB" id="A0A061QZ96"/>
<gene>
    <name evidence="6" type="ORF">TSPGSL018_19736</name>
</gene>
<evidence type="ECO:0000256" key="3">
    <source>
        <dbReference type="ARBA" id="ARBA00022833"/>
    </source>
</evidence>
<feature type="compositionally biased region" description="Low complexity" evidence="4">
    <location>
        <begin position="149"/>
        <end position="160"/>
    </location>
</feature>
<accession>A0A061QZ96</accession>
<sequence>ITQAVSHSLLKMRETELEYGLTSTAREALRSGHVSDNSVLLKGASLVNRISKCQVSGCSRVVHEVQARRLKTCQMHRQALLVYKNGLACRFCQQCTKLHRIEHFDGVKRGCRRRLQQRKLRRRELSNFRRNHSPEVHSQVMDGKQIGRNSSNEASSEISSTPQDYCEGVTGKSNSHKLGAPFPDLLLLQSVNEWEAAFLASSCCHICLSGQPCNMCPRGS</sequence>